<accession>A0ABV7UGT8</accession>
<dbReference type="Proteomes" id="UP001595704">
    <property type="component" value="Unassembled WGS sequence"/>
</dbReference>
<dbReference type="EMBL" id="JBHRYC010000032">
    <property type="protein sequence ID" value="MFC3637289.1"/>
    <property type="molecule type" value="Genomic_DNA"/>
</dbReference>
<keyword evidence="2" id="KW-1185">Reference proteome</keyword>
<comment type="caution">
    <text evidence="1">The sequence shown here is derived from an EMBL/GenBank/DDBJ whole genome shotgun (WGS) entry which is preliminary data.</text>
</comment>
<evidence type="ECO:0000313" key="2">
    <source>
        <dbReference type="Proteomes" id="UP001595704"/>
    </source>
</evidence>
<organism evidence="1 2">
    <name type="scientific">Camelimonas fluminis</name>
    <dbReference type="NCBI Taxonomy" id="1576911"/>
    <lineage>
        <taxon>Bacteria</taxon>
        <taxon>Pseudomonadati</taxon>
        <taxon>Pseudomonadota</taxon>
        <taxon>Alphaproteobacteria</taxon>
        <taxon>Hyphomicrobiales</taxon>
        <taxon>Chelatococcaceae</taxon>
        <taxon>Camelimonas</taxon>
    </lineage>
</organism>
<gene>
    <name evidence="1" type="ORF">ACFONL_07815</name>
</gene>
<proteinExistence type="predicted"/>
<name>A0ABV7UGT8_9HYPH</name>
<evidence type="ECO:0000313" key="1">
    <source>
        <dbReference type="EMBL" id="MFC3637289.1"/>
    </source>
</evidence>
<dbReference type="RefSeq" id="WP_191321562.1">
    <property type="nucleotide sequence ID" value="NZ_BNCG01000132.1"/>
</dbReference>
<protein>
    <submittedName>
        <fullName evidence="1">Uncharacterized protein</fullName>
    </submittedName>
</protein>
<reference evidence="2" key="1">
    <citation type="journal article" date="2019" name="Int. J. Syst. Evol. Microbiol.">
        <title>The Global Catalogue of Microorganisms (GCM) 10K type strain sequencing project: providing services to taxonomists for standard genome sequencing and annotation.</title>
        <authorList>
            <consortium name="The Broad Institute Genomics Platform"/>
            <consortium name="The Broad Institute Genome Sequencing Center for Infectious Disease"/>
            <person name="Wu L."/>
            <person name="Ma J."/>
        </authorList>
    </citation>
    <scope>NUCLEOTIDE SEQUENCE [LARGE SCALE GENOMIC DNA]</scope>
    <source>
        <strain evidence="2">KCTC 42282</strain>
    </source>
</reference>
<sequence>MNNNLSISGEDTMETIPYDATMHAHRFAVWAAGRAASVQGSRFTVGTLQKLLADAEFGMRLVTPDDLPTPEQLDCQHASWCVWLQTRAKDFGLTLTYGQAAKIINVYLKARFCTGPWLAHPSVTALHPPIDRVLLRSLRESNFKDKREDWGKLETLGWSKFKSKDYLTAISLIRECMEGRPLWEIEEHWAGHQ</sequence>